<keyword evidence="4" id="KW-1133">Transmembrane helix</keyword>
<feature type="domain" description="Chemotaxis methyl-accepting receptor Tar-related ligand-binding" evidence="7">
    <location>
        <begin position="4"/>
        <end position="141"/>
    </location>
</feature>
<accession>A0ABT0ST44</accession>
<protein>
    <submittedName>
        <fullName evidence="8">Tar ligand binding domain-containing protein</fullName>
    </submittedName>
</protein>
<evidence type="ECO:0000256" key="1">
    <source>
        <dbReference type="ARBA" id="ARBA00004236"/>
    </source>
</evidence>
<evidence type="ECO:0000313" key="9">
    <source>
        <dbReference type="Proteomes" id="UP001165308"/>
    </source>
</evidence>
<evidence type="ECO:0000256" key="6">
    <source>
        <dbReference type="ARBA" id="ARBA00023224"/>
    </source>
</evidence>
<keyword evidence="2" id="KW-1003">Cell membrane</keyword>
<keyword evidence="5" id="KW-0472">Membrane</keyword>
<keyword evidence="6" id="KW-0807">Transducer</keyword>
<keyword evidence="9" id="KW-1185">Reference proteome</keyword>
<evidence type="ECO:0000256" key="4">
    <source>
        <dbReference type="ARBA" id="ARBA00022989"/>
    </source>
</evidence>
<proteinExistence type="predicted"/>
<name>A0ABT0ST44_9GAMM</name>
<evidence type="ECO:0000256" key="3">
    <source>
        <dbReference type="ARBA" id="ARBA00022692"/>
    </source>
</evidence>
<sequence>MRLLDNLTMRMSWTLVLLSFLTLLLLLSGTGLYAVNHSQQSIEQFTNVNVNQQSTLNRTNSTLQGARLGMARLYEELIEPQSSLTDAERQQRAAELRDSLENARRAFNTFLALPADPTHQAIIEPIEKSFNSMLDANLVPQGRRPCPR</sequence>
<organism evidence="8 9">
    <name type="scientific">Halomonas llamarensis</name>
    <dbReference type="NCBI Taxonomy" id="2945104"/>
    <lineage>
        <taxon>Bacteria</taxon>
        <taxon>Pseudomonadati</taxon>
        <taxon>Pseudomonadota</taxon>
        <taxon>Gammaproteobacteria</taxon>
        <taxon>Oceanospirillales</taxon>
        <taxon>Halomonadaceae</taxon>
        <taxon>Halomonas</taxon>
    </lineage>
</organism>
<gene>
    <name evidence="8" type="ORF">M8006_12385</name>
</gene>
<dbReference type="SUPFAM" id="SSF47170">
    <property type="entry name" value="Aspartate receptor, ligand-binding domain"/>
    <property type="match status" value="1"/>
</dbReference>
<reference evidence="8" key="1">
    <citation type="submission" date="2022-05" db="EMBL/GenBank/DDBJ databases">
        <title>Halomonas geminus sp. nov. and Halomonas llamarensis sp. nov. isolated from high-altitude salars of the Atacama Desert.</title>
        <authorList>
            <person name="Hintersatz C."/>
            <person name="Rojas L.A."/>
            <person name="Wei T.-S."/>
            <person name="Kutschke S."/>
            <person name="Lehmann F."/>
            <person name="Jain R."/>
            <person name="Pollmann K."/>
        </authorList>
    </citation>
    <scope>NUCLEOTIDE SEQUENCE</scope>
    <source>
        <strain evidence="8">ATCHA</strain>
    </source>
</reference>
<evidence type="ECO:0000256" key="2">
    <source>
        <dbReference type="ARBA" id="ARBA00022475"/>
    </source>
</evidence>
<dbReference type="EMBL" id="JAMJPJ010000021">
    <property type="protein sequence ID" value="MCL7930763.1"/>
    <property type="molecule type" value="Genomic_DNA"/>
</dbReference>
<dbReference type="RefSeq" id="WP_250082633.1">
    <property type="nucleotide sequence ID" value="NZ_JAMJPJ010000021.1"/>
</dbReference>
<dbReference type="Proteomes" id="UP001165308">
    <property type="component" value="Unassembled WGS sequence"/>
</dbReference>
<comment type="subcellular location">
    <subcellularLocation>
        <location evidence="1">Cell membrane</location>
    </subcellularLocation>
</comment>
<dbReference type="InterPro" id="IPR003122">
    <property type="entry name" value="Tar_rcpt_lig-bd"/>
</dbReference>
<comment type="caution">
    <text evidence="8">The sequence shown here is derived from an EMBL/GenBank/DDBJ whole genome shotgun (WGS) entry which is preliminary data.</text>
</comment>
<evidence type="ECO:0000259" key="7">
    <source>
        <dbReference type="Pfam" id="PF02203"/>
    </source>
</evidence>
<evidence type="ECO:0000256" key="5">
    <source>
        <dbReference type="ARBA" id="ARBA00023136"/>
    </source>
</evidence>
<evidence type="ECO:0000313" key="8">
    <source>
        <dbReference type="EMBL" id="MCL7930763.1"/>
    </source>
</evidence>
<dbReference type="InterPro" id="IPR035440">
    <property type="entry name" value="4HB_MCP_dom_sf"/>
</dbReference>
<dbReference type="Pfam" id="PF02203">
    <property type="entry name" value="TarH"/>
    <property type="match status" value="1"/>
</dbReference>
<dbReference type="Gene3D" id="1.20.120.30">
    <property type="entry name" value="Aspartate receptor, ligand-binding domain"/>
    <property type="match status" value="1"/>
</dbReference>
<keyword evidence="3" id="KW-0812">Transmembrane</keyword>